<comment type="caution">
    <text evidence="2">The sequence shown here is derived from an EMBL/GenBank/DDBJ whole genome shotgun (WGS) entry which is preliminary data.</text>
</comment>
<organism evidence="2 3">
    <name type="scientific">Lithospermum erythrorhizon</name>
    <name type="common">Purple gromwell</name>
    <name type="synonym">Lithospermum officinale var. erythrorhizon</name>
    <dbReference type="NCBI Taxonomy" id="34254"/>
    <lineage>
        <taxon>Eukaryota</taxon>
        <taxon>Viridiplantae</taxon>
        <taxon>Streptophyta</taxon>
        <taxon>Embryophyta</taxon>
        <taxon>Tracheophyta</taxon>
        <taxon>Spermatophyta</taxon>
        <taxon>Magnoliopsida</taxon>
        <taxon>eudicotyledons</taxon>
        <taxon>Gunneridae</taxon>
        <taxon>Pentapetalae</taxon>
        <taxon>asterids</taxon>
        <taxon>lamiids</taxon>
        <taxon>Boraginales</taxon>
        <taxon>Boraginaceae</taxon>
        <taxon>Boraginoideae</taxon>
        <taxon>Lithospermeae</taxon>
        <taxon>Lithospermum</taxon>
    </lineage>
</organism>
<reference evidence="2 3" key="1">
    <citation type="submission" date="2024-01" db="EMBL/GenBank/DDBJ databases">
        <title>The complete chloroplast genome sequence of Lithospermum erythrorhizon: insights into the phylogenetic relationship among Boraginaceae species and the maternal lineages of purple gromwells.</title>
        <authorList>
            <person name="Okada T."/>
            <person name="Watanabe K."/>
        </authorList>
    </citation>
    <scope>NUCLEOTIDE SEQUENCE [LARGE SCALE GENOMIC DNA]</scope>
</reference>
<protein>
    <submittedName>
        <fullName evidence="2">Uncharacterized protein</fullName>
    </submittedName>
</protein>
<accession>A0AAV3RY55</accession>
<feature type="region of interest" description="Disordered" evidence="1">
    <location>
        <begin position="91"/>
        <end position="156"/>
    </location>
</feature>
<sequence length="156" mass="17335">MDGESAQSFYSFVESQTAQEYQICQVKAQIALLQGIFQKPWDYKVFCDEGVLFHAAALSSMEPKKVRFSTMTGKHVNLFIRVKVVPKIVSESAPTSTATPPSIDGRQVFDGPTPALKKRPLDSATSARPVFAKRTKTLPHTPQRPKNLDLTNEPLQ</sequence>
<dbReference type="Proteomes" id="UP001454036">
    <property type="component" value="Unassembled WGS sequence"/>
</dbReference>
<keyword evidence="3" id="KW-1185">Reference proteome</keyword>
<dbReference type="AlphaFoldDB" id="A0AAV3RY55"/>
<evidence type="ECO:0000313" key="3">
    <source>
        <dbReference type="Proteomes" id="UP001454036"/>
    </source>
</evidence>
<evidence type="ECO:0000256" key="1">
    <source>
        <dbReference type="SAM" id="MobiDB-lite"/>
    </source>
</evidence>
<dbReference type="EMBL" id="BAABME010012827">
    <property type="protein sequence ID" value="GAA0185565.1"/>
    <property type="molecule type" value="Genomic_DNA"/>
</dbReference>
<proteinExistence type="predicted"/>
<gene>
    <name evidence="2" type="ORF">LIER_32853</name>
</gene>
<name>A0AAV3RY55_LITER</name>
<evidence type="ECO:0000313" key="2">
    <source>
        <dbReference type="EMBL" id="GAA0185565.1"/>
    </source>
</evidence>